<evidence type="ECO:0000313" key="2">
    <source>
        <dbReference type="Proteomes" id="UP000093186"/>
    </source>
</evidence>
<dbReference type="Proteomes" id="UP000093186">
    <property type="component" value="Unassembled WGS sequence"/>
</dbReference>
<comment type="caution">
    <text evidence="1">The sequence shown here is derived from an EMBL/GenBank/DDBJ whole genome shotgun (WGS) entry which is preliminary data.</text>
</comment>
<dbReference type="RefSeq" id="WP_068701718.1">
    <property type="nucleotide sequence ID" value="NZ_MAKX01000001.1"/>
</dbReference>
<proteinExistence type="predicted"/>
<reference evidence="1 2" key="1">
    <citation type="submission" date="2016-06" db="EMBL/GenBank/DDBJ databases">
        <title>Draft Genome Sequence of Tenacibaculum soleae UCD-KL19.</title>
        <authorList>
            <person name="Eisen J.A."/>
            <person name="Coil D.A."/>
            <person name="Lujan K.M."/>
        </authorList>
    </citation>
    <scope>NUCLEOTIDE SEQUENCE [LARGE SCALE GENOMIC DNA]</scope>
    <source>
        <strain evidence="1 2">UCD-KL19</strain>
    </source>
</reference>
<dbReference type="STRING" id="447689.BA195_01460"/>
<dbReference type="AlphaFoldDB" id="A0A1B9Y0W3"/>
<sequence length="65" mass="7250">MKKSILELGKPLNKTAQRNITGGRKGHLHCKAEGISVAFTLADIRGDKPRTSDFKKKYNLCMGYN</sequence>
<accession>A0A1B9Y0W3</accession>
<keyword evidence="2" id="KW-1185">Reference proteome</keyword>
<protein>
    <submittedName>
        <fullName evidence="1">Uncharacterized protein</fullName>
    </submittedName>
</protein>
<evidence type="ECO:0000313" key="1">
    <source>
        <dbReference type="EMBL" id="OCK43399.1"/>
    </source>
</evidence>
<dbReference type="EMBL" id="MAKX01000001">
    <property type="protein sequence ID" value="OCK43399.1"/>
    <property type="molecule type" value="Genomic_DNA"/>
</dbReference>
<gene>
    <name evidence="1" type="ORF">BA195_01460</name>
</gene>
<organism evidence="1 2">
    <name type="scientific">Tenacibaculum soleae</name>
    <dbReference type="NCBI Taxonomy" id="447689"/>
    <lineage>
        <taxon>Bacteria</taxon>
        <taxon>Pseudomonadati</taxon>
        <taxon>Bacteroidota</taxon>
        <taxon>Flavobacteriia</taxon>
        <taxon>Flavobacteriales</taxon>
        <taxon>Flavobacteriaceae</taxon>
        <taxon>Tenacibaculum</taxon>
    </lineage>
</organism>
<dbReference type="OrthoDB" id="1189764at2"/>
<name>A0A1B9Y0W3_9FLAO</name>